<evidence type="ECO:0000313" key="1">
    <source>
        <dbReference type="EMBL" id="TFC83307.1"/>
    </source>
</evidence>
<accession>A0A4R8XUY4</accession>
<evidence type="ECO:0000313" key="2">
    <source>
        <dbReference type="Proteomes" id="UP000298433"/>
    </source>
</evidence>
<dbReference type="Proteomes" id="UP000298433">
    <property type="component" value="Unassembled WGS sequence"/>
</dbReference>
<keyword evidence="2" id="KW-1185">Reference proteome</keyword>
<dbReference type="RefSeq" id="WP_134368875.1">
    <property type="nucleotide sequence ID" value="NZ_SOGN01000016.1"/>
</dbReference>
<comment type="caution">
    <text evidence="1">The sequence shown here is derived from an EMBL/GenBank/DDBJ whole genome shotgun (WGS) entry which is preliminary data.</text>
</comment>
<proteinExistence type="predicted"/>
<sequence>MTDSEVEPVRVIELSGDEGGAWRVITRDSSHYFDLDLGTVTRVPGAGAPPTINDLTRPLRTIDTLRVGARGRWTMFTDGCDDDVDFFWASTSIVSSIEAIPRDELPGSSAGEPE</sequence>
<dbReference type="AlphaFoldDB" id="A0A4R8XUY4"/>
<organism evidence="1 2">
    <name type="scientific">Cryobacterium cheniae</name>
    <dbReference type="NCBI Taxonomy" id="1259262"/>
    <lineage>
        <taxon>Bacteria</taxon>
        <taxon>Bacillati</taxon>
        <taxon>Actinomycetota</taxon>
        <taxon>Actinomycetes</taxon>
        <taxon>Micrococcales</taxon>
        <taxon>Microbacteriaceae</taxon>
        <taxon>Cryobacterium</taxon>
    </lineage>
</organism>
<name>A0A4R8XUY4_9MICO</name>
<protein>
    <submittedName>
        <fullName evidence="1">Uncharacterized protein</fullName>
    </submittedName>
</protein>
<dbReference type="OrthoDB" id="5380150at2"/>
<reference evidence="1 2" key="1">
    <citation type="submission" date="2019-03" db="EMBL/GenBank/DDBJ databases">
        <title>Genomics of glacier-inhabiting Cryobacterium strains.</title>
        <authorList>
            <person name="Liu Q."/>
            <person name="Xin Y.-H."/>
        </authorList>
    </citation>
    <scope>NUCLEOTIDE SEQUENCE [LARGE SCALE GENOMIC DNA]</scope>
    <source>
        <strain evidence="1 2">TMT2-48-2</strain>
    </source>
</reference>
<gene>
    <name evidence="1" type="ORF">E3T23_02760</name>
</gene>
<dbReference type="EMBL" id="SOGN01000016">
    <property type="protein sequence ID" value="TFC83307.1"/>
    <property type="molecule type" value="Genomic_DNA"/>
</dbReference>